<dbReference type="AlphaFoldDB" id="A0A9N7RTN6"/>
<reference evidence="3" key="1">
    <citation type="submission" date="2019-12" db="EMBL/GenBank/DDBJ databases">
        <authorList>
            <person name="Scholes J."/>
        </authorList>
    </citation>
    <scope>NUCLEOTIDE SEQUENCE</scope>
</reference>
<comment type="caution">
    <text evidence="3">The sequence shown here is derived from an EMBL/GenBank/DDBJ whole genome shotgun (WGS) entry which is preliminary data.</text>
</comment>
<gene>
    <name evidence="3" type="ORF">SHERM_00587</name>
</gene>
<dbReference type="PANTHER" id="PTHR31351">
    <property type="entry name" value="EXPRESSED PROTEIN"/>
    <property type="match status" value="1"/>
</dbReference>
<dbReference type="GO" id="GO:0009734">
    <property type="term" value="P:auxin-activated signaling pathway"/>
    <property type="evidence" value="ECO:0007669"/>
    <property type="project" value="TreeGrafter"/>
</dbReference>
<sequence length="198" mass="21223">MSKPADGDAIERRVGPLFNRSSESTQSRTGQNLGRSKEFVSCGRGHVVEITVQGVTSCGFTVLDLIAPSKKVLNSCLLLVQWVPCVLASGVLQYVLIAFVVSSAGDIMTFMATNATTLRYAATVKARALKDVWNLAVVIPVDKGMGVANGGSNGSLNGCFSGELVPEENFLAICSRELLARSCELLEKMRQGVVWKDH</sequence>
<evidence type="ECO:0000313" key="3">
    <source>
        <dbReference type="EMBL" id="CAA0841570.1"/>
    </source>
</evidence>
<protein>
    <recommendedName>
        <fullName evidence="2">VAN3-binding protein-like auxin canalisation domain-containing protein</fullName>
    </recommendedName>
</protein>
<dbReference type="InterPro" id="IPR040269">
    <property type="entry name" value="VAB"/>
</dbReference>
<dbReference type="EMBL" id="CACSLK010034236">
    <property type="protein sequence ID" value="CAA0841570.1"/>
    <property type="molecule type" value="Genomic_DNA"/>
</dbReference>
<feature type="transmembrane region" description="Helical" evidence="1">
    <location>
        <begin position="79"/>
        <end position="101"/>
    </location>
</feature>
<feature type="domain" description="VAN3-binding protein-like auxin canalisation" evidence="2">
    <location>
        <begin position="95"/>
        <end position="144"/>
    </location>
</feature>
<evidence type="ECO:0000256" key="1">
    <source>
        <dbReference type="SAM" id="Phobius"/>
    </source>
</evidence>
<dbReference type="GO" id="GO:0010087">
    <property type="term" value="P:phloem or xylem histogenesis"/>
    <property type="evidence" value="ECO:0007669"/>
    <property type="project" value="TreeGrafter"/>
</dbReference>
<proteinExistence type="predicted"/>
<dbReference type="PANTHER" id="PTHR31351:SF4">
    <property type="entry name" value="AUXIN CANALIZATION PROTEIN (DUF828)"/>
    <property type="match status" value="1"/>
</dbReference>
<keyword evidence="1" id="KW-0472">Membrane</keyword>
<dbReference type="InterPro" id="IPR008546">
    <property type="entry name" value="VAN3-bd-like_auxin_canal"/>
</dbReference>
<dbReference type="GO" id="GO:0010305">
    <property type="term" value="P:leaf vascular tissue pattern formation"/>
    <property type="evidence" value="ECO:0007669"/>
    <property type="project" value="TreeGrafter"/>
</dbReference>
<organism evidence="3 4">
    <name type="scientific">Striga hermonthica</name>
    <name type="common">Purple witchweed</name>
    <name type="synonym">Buchnera hermonthica</name>
    <dbReference type="NCBI Taxonomy" id="68872"/>
    <lineage>
        <taxon>Eukaryota</taxon>
        <taxon>Viridiplantae</taxon>
        <taxon>Streptophyta</taxon>
        <taxon>Embryophyta</taxon>
        <taxon>Tracheophyta</taxon>
        <taxon>Spermatophyta</taxon>
        <taxon>Magnoliopsida</taxon>
        <taxon>eudicotyledons</taxon>
        <taxon>Gunneridae</taxon>
        <taxon>Pentapetalae</taxon>
        <taxon>asterids</taxon>
        <taxon>lamiids</taxon>
        <taxon>Lamiales</taxon>
        <taxon>Orobanchaceae</taxon>
        <taxon>Buchnereae</taxon>
        <taxon>Striga</taxon>
    </lineage>
</organism>
<dbReference type="Proteomes" id="UP001153555">
    <property type="component" value="Unassembled WGS sequence"/>
</dbReference>
<evidence type="ECO:0000259" key="2">
    <source>
        <dbReference type="Pfam" id="PF05703"/>
    </source>
</evidence>
<evidence type="ECO:0000313" key="4">
    <source>
        <dbReference type="Proteomes" id="UP001153555"/>
    </source>
</evidence>
<accession>A0A9N7RTN6</accession>
<name>A0A9N7RTN6_STRHE</name>
<keyword evidence="1" id="KW-1133">Transmembrane helix</keyword>
<keyword evidence="1" id="KW-0812">Transmembrane</keyword>
<keyword evidence="4" id="KW-1185">Reference proteome</keyword>
<dbReference type="Pfam" id="PF05703">
    <property type="entry name" value="Auxin_canalis"/>
    <property type="match status" value="1"/>
</dbReference>